<name>A0ABW1C0D6_9ACTN</name>
<dbReference type="GO" id="GO:0016491">
    <property type="term" value="F:oxidoreductase activity"/>
    <property type="evidence" value="ECO:0007669"/>
    <property type="project" value="UniProtKB-KW"/>
</dbReference>
<feature type="domain" description="Luciferase-like" evidence="1">
    <location>
        <begin position="10"/>
        <end position="310"/>
    </location>
</feature>
<organism evidence="2 3">
    <name type="scientific">Nonomuraea harbinensis</name>
    <dbReference type="NCBI Taxonomy" id="1286938"/>
    <lineage>
        <taxon>Bacteria</taxon>
        <taxon>Bacillati</taxon>
        <taxon>Actinomycetota</taxon>
        <taxon>Actinomycetes</taxon>
        <taxon>Streptosporangiales</taxon>
        <taxon>Streptosporangiaceae</taxon>
        <taxon>Nonomuraea</taxon>
    </lineage>
</organism>
<dbReference type="PANTHER" id="PTHR43244:SF2">
    <property type="entry name" value="CONSERVED HYPOTHETICAL ALANINE AND PROLINE-RICH PROTEIN"/>
    <property type="match status" value="1"/>
</dbReference>
<dbReference type="PANTHER" id="PTHR43244">
    <property type="match status" value="1"/>
</dbReference>
<gene>
    <name evidence="2" type="ORF">ACFPUY_28440</name>
</gene>
<accession>A0ABW1C0D6</accession>
<protein>
    <submittedName>
        <fullName evidence="2">TIGR03617 family F420-dependent LLM class oxidoreductase</fullName>
        <ecNumber evidence="2">1.-.-.-</ecNumber>
    </submittedName>
</protein>
<sequence>MKTGVHAFEAGIADVAACAAWAEEAGYDVVASAEVDHDPFLPLALAARDTSRVRLATTIAVAFARTPMTMAYVANDLQALSGGRFVLGLGTQTKPHITRRFGMPWGRPAARMREYITALRAIWDDWNTGRPVRHEGEHYRHTLMTATFRPAPHGHGNPPIHLAAVGPLMTRLAGEVADGLIPHGFSTERYFREVTLPALEEGLERAGRDRSEVTVHCPGFVHVHAPGDDVDAQRRMLRGRVAFYGSTPAYRGVLDLHGWQELHERLHALSVTPDEDRWDRMADLVDDEVLDTFCVSGSLAEVTAEVSRRFGGLVDQVHIQPPAGTPEPEIRAALASLKNQASGVR</sequence>
<dbReference type="InterPro" id="IPR050564">
    <property type="entry name" value="F420-G6PD/mer"/>
</dbReference>
<reference evidence="3" key="1">
    <citation type="journal article" date="2019" name="Int. J. Syst. Evol. Microbiol.">
        <title>The Global Catalogue of Microorganisms (GCM) 10K type strain sequencing project: providing services to taxonomists for standard genome sequencing and annotation.</title>
        <authorList>
            <consortium name="The Broad Institute Genomics Platform"/>
            <consortium name="The Broad Institute Genome Sequencing Center for Infectious Disease"/>
            <person name="Wu L."/>
            <person name="Ma J."/>
        </authorList>
    </citation>
    <scope>NUCLEOTIDE SEQUENCE [LARGE SCALE GENOMIC DNA]</scope>
    <source>
        <strain evidence="3">CGMCC 4.7106</strain>
    </source>
</reference>
<dbReference type="Proteomes" id="UP001596096">
    <property type="component" value="Unassembled WGS sequence"/>
</dbReference>
<keyword evidence="2" id="KW-0560">Oxidoreductase</keyword>
<dbReference type="Pfam" id="PF00296">
    <property type="entry name" value="Bac_luciferase"/>
    <property type="match status" value="1"/>
</dbReference>
<dbReference type="SUPFAM" id="SSF51679">
    <property type="entry name" value="Bacterial luciferase-like"/>
    <property type="match status" value="1"/>
</dbReference>
<evidence type="ECO:0000259" key="1">
    <source>
        <dbReference type="Pfam" id="PF00296"/>
    </source>
</evidence>
<dbReference type="NCBIfam" id="TIGR03617">
    <property type="entry name" value="F420_MSMEG_2256"/>
    <property type="match status" value="1"/>
</dbReference>
<dbReference type="Gene3D" id="3.20.20.30">
    <property type="entry name" value="Luciferase-like domain"/>
    <property type="match status" value="1"/>
</dbReference>
<dbReference type="EC" id="1.-.-.-" evidence="2"/>
<dbReference type="InterPro" id="IPR036661">
    <property type="entry name" value="Luciferase-like_sf"/>
</dbReference>
<keyword evidence="3" id="KW-1185">Reference proteome</keyword>
<dbReference type="EMBL" id="JBHSNW010000016">
    <property type="protein sequence ID" value="MFC5819043.1"/>
    <property type="molecule type" value="Genomic_DNA"/>
</dbReference>
<proteinExistence type="predicted"/>
<dbReference type="CDD" id="cd01097">
    <property type="entry name" value="Tetrahydromethanopterin_reductase"/>
    <property type="match status" value="1"/>
</dbReference>
<dbReference type="RefSeq" id="WP_308249175.1">
    <property type="nucleotide sequence ID" value="NZ_JAHKRN010000048.1"/>
</dbReference>
<dbReference type="InterPro" id="IPR011251">
    <property type="entry name" value="Luciferase-like_dom"/>
</dbReference>
<dbReference type="InterPro" id="IPR019919">
    <property type="entry name" value="Lucif-like_OxRdtase_MSMEG_2256"/>
</dbReference>
<comment type="caution">
    <text evidence="2">The sequence shown here is derived from an EMBL/GenBank/DDBJ whole genome shotgun (WGS) entry which is preliminary data.</text>
</comment>
<evidence type="ECO:0000313" key="3">
    <source>
        <dbReference type="Proteomes" id="UP001596096"/>
    </source>
</evidence>
<evidence type="ECO:0000313" key="2">
    <source>
        <dbReference type="EMBL" id="MFC5819043.1"/>
    </source>
</evidence>